<accession>D4H0U9</accession>
<name>D4H0U9_DENA2</name>
<dbReference type="PaxDb" id="522772-Dacet_1848"/>
<dbReference type="RefSeq" id="WP_013011122.1">
    <property type="nucleotide sequence ID" value="NC_013943.1"/>
</dbReference>
<organism evidence="2 3">
    <name type="scientific">Denitrovibrio acetiphilus (strain DSM 12809 / NBRC 114555 / N2460)</name>
    <dbReference type="NCBI Taxonomy" id="522772"/>
    <lineage>
        <taxon>Bacteria</taxon>
        <taxon>Pseudomonadati</taxon>
        <taxon>Deferribacterota</taxon>
        <taxon>Deferribacteres</taxon>
        <taxon>Deferribacterales</taxon>
        <taxon>Geovibrionaceae</taxon>
        <taxon>Denitrovibrio</taxon>
    </lineage>
</organism>
<dbReference type="AlphaFoldDB" id="D4H0U9"/>
<evidence type="ECO:0000313" key="2">
    <source>
        <dbReference type="EMBL" id="ADD68612.1"/>
    </source>
</evidence>
<dbReference type="Proteomes" id="UP000002012">
    <property type="component" value="Chromosome"/>
</dbReference>
<gene>
    <name evidence="2" type="ordered locus">Dacet_1848</name>
</gene>
<dbReference type="HOGENOM" id="CLU_096111_3_1_0"/>
<proteinExistence type="predicted"/>
<dbReference type="SUPFAM" id="SSF103256">
    <property type="entry name" value="Hypothetical protein TM0160"/>
    <property type="match status" value="1"/>
</dbReference>
<dbReference type="InterPro" id="IPR036104">
    <property type="entry name" value="BFN_sf"/>
</dbReference>
<dbReference type="eggNOG" id="COG1259">
    <property type="taxonomic scope" value="Bacteria"/>
</dbReference>
<keyword evidence="3" id="KW-1185">Reference proteome</keyword>
<dbReference type="Gene3D" id="3.10.690.10">
    <property type="entry name" value="Bifunctional nuclease domain"/>
    <property type="match status" value="1"/>
</dbReference>
<dbReference type="InParanoid" id="D4H0U9"/>
<dbReference type="STRING" id="522772.Dacet_1848"/>
<evidence type="ECO:0000259" key="1">
    <source>
        <dbReference type="PROSITE" id="PS51658"/>
    </source>
</evidence>
<sequence length="133" mass="14763">MYEVNVAGVMREPLTSRYMMMLEAVENSETDILIPVGKFEAENISSRKCSGKDCKKSPYDILTPILDWVDSAVFNKLVIDDCECGIFTAKLYLTVNGEEKIMDCRPSDGVVLALDRSIPVFVAKVLTCSEGVQ</sequence>
<dbReference type="EMBL" id="CP001968">
    <property type="protein sequence ID" value="ADD68612.1"/>
    <property type="molecule type" value="Genomic_DNA"/>
</dbReference>
<reference evidence="2 3" key="1">
    <citation type="journal article" date="2010" name="Stand. Genomic Sci.">
        <title>Complete genome sequence of Denitrovibrio acetiphilus type strain (N2460).</title>
        <authorList>
            <person name="Kiss H."/>
            <person name="Lang E."/>
            <person name="Lapidus A."/>
            <person name="Copeland A."/>
            <person name="Nolan M."/>
            <person name="Glavina Del Rio T."/>
            <person name="Chen F."/>
            <person name="Lucas S."/>
            <person name="Tice H."/>
            <person name="Cheng J.F."/>
            <person name="Han C."/>
            <person name="Goodwin L."/>
            <person name="Pitluck S."/>
            <person name="Liolios K."/>
            <person name="Pati A."/>
            <person name="Ivanova N."/>
            <person name="Mavromatis K."/>
            <person name="Chen A."/>
            <person name="Palaniappan K."/>
            <person name="Land M."/>
            <person name="Hauser L."/>
            <person name="Chang Y.J."/>
            <person name="Jeffries C.D."/>
            <person name="Detter J.C."/>
            <person name="Brettin T."/>
            <person name="Spring S."/>
            <person name="Rohde M."/>
            <person name="Goker M."/>
            <person name="Woyke T."/>
            <person name="Bristow J."/>
            <person name="Eisen J.A."/>
            <person name="Markowitz V."/>
            <person name="Hugenholtz P."/>
            <person name="Kyrpides N.C."/>
            <person name="Klenk H.P."/>
        </authorList>
    </citation>
    <scope>NUCLEOTIDE SEQUENCE [LARGE SCALE GENOMIC DNA]</scope>
    <source>
        <strain evidence="3">DSM 12809 / NBRC 114555 / N2460</strain>
    </source>
</reference>
<dbReference type="PROSITE" id="PS51658">
    <property type="entry name" value="BFN"/>
    <property type="match status" value="1"/>
</dbReference>
<evidence type="ECO:0000313" key="3">
    <source>
        <dbReference type="Proteomes" id="UP000002012"/>
    </source>
</evidence>
<protein>
    <submittedName>
        <fullName evidence="2">Putative cytoplasmic protein</fullName>
    </submittedName>
</protein>
<dbReference type="InterPro" id="IPR003729">
    <property type="entry name" value="Bi_nuclease_dom"/>
</dbReference>
<dbReference type="KEGG" id="dap:Dacet_1848"/>
<feature type="domain" description="BFN" evidence="1">
    <location>
        <begin position="1"/>
        <end position="133"/>
    </location>
</feature>
<dbReference type="Pfam" id="PF02577">
    <property type="entry name" value="BFN_dom"/>
    <property type="match status" value="1"/>
</dbReference>
<dbReference type="GO" id="GO:0004518">
    <property type="term" value="F:nuclease activity"/>
    <property type="evidence" value="ECO:0007669"/>
    <property type="project" value="InterPro"/>
</dbReference>
<dbReference type="OrthoDB" id="9788698at2"/>